<dbReference type="Proteomes" id="UP000001294">
    <property type="component" value="Unassembled WGS sequence"/>
</dbReference>
<protein>
    <submittedName>
        <fullName evidence="2">Uncharacterized protein</fullName>
    </submittedName>
</protein>
<feature type="compositionally biased region" description="Acidic residues" evidence="1">
    <location>
        <begin position="230"/>
        <end position="242"/>
    </location>
</feature>
<feature type="compositionally biased region" description="Low complexity" evidence="1">
    <location>
        <begin position="253"/>
        <end position="269"/>
    </location>
</feature>
<dbReference type="PhylomeDB" id="B6Q8B8"/>
<reference evidence="3" key="1">
    <citation type="journal article" date="2015" name="Genome Announc.">
        <title>Genome sequence of the AIDS-associated pathogen Penicillium marneffei (ATCC18224) and its near taxonomic relative Talaromyces stipitatus (ATCC10500).</title>
        <authorList>
            <person name="Nierman W.C."/>
            <person name="Fedorova-Abrams N.D."/>
            <person name="Andrianopoulos A."/>
        </authorList>
    </citation>
    <scope>NUCLEOTIDE SEQUENCE [LARGE SCALE GENOMIC DNA]</scope>
    <source>
        <strain evidence="3">ATCC 18224 / CBS 334.59 / QM 7333</strain>
    </source>
</reference>
<feature type="region of interest" description="Disordered" evidence="1">
    <location>
        <begin position="219"/>
        <end position="281"/>
    </location>
</feature>
<proteinExistence type="predicted"/>
<evidence type="ECO:0000256" key="1">
    <source>
        <dbReference type="SAM" id="MobiDB-lite"/>
    </source>
</evidence>
<dbReference type="OrthoDB" id="3642840at2759"/>
<keyword evidence="3" id="KW-1185">Reference proteome</keyword>
<accession>B6Q8B8</accession>
<dbReference type="STRING" id="441960.B6Q8B8"/>
<evidence type="ECO:0000313" key="2">
    <source>
        <dbReference type="EMBL" id="EEA28870.1"/>
    </source>
</evidence>
<dbReference type="AlphaFoldDB" id="B6Q8B8"/>
<gene>
    <name evidence="2" type="ORF">PMAA_036610</name>
</gene>
<dbReference type="VEuPathDB" id="FungiDB:PMAA_036610"/>
<sequence>MLSHYEYRFEDSPGLKHSCGICGTSLHHPRAKKTCFGRHAEPCCNFHHTMFRIGRGSSCDACKKSKEQHLKRHKDIANLVRQIHNKGKSDITALTPAQVAMAVHGYRELSIDDRRETLDKALLKDVQLRERLSENPHKLPKADIKNQEIRQVANKLGVNTSHSGEKAVRSIVKDIDTTANESRETRKRQLGYYLYADKRAYNAIMETINPTAVLEISSDEEGADAATENEAQEEEEKEEEEATSVTARPQRQAARTKAPTPTAREAPTPSHFESSRPQRTVREGNMTFVFVPNTPVGPRSERLLNVPIATPLPGRQETACGVRAQYPDCRRTSRG</sequence>
<name>B6Q8B8_TALMQ</name>
<dbReference type="HOGENOM" id="CLU_883328_0_0_1"/>
<organism evidence="2 3">
    <name type="scientific">Talaromyces marneffei (strain ATCC 18224 / CBS 334.59 / QM 7333)</name>
    <name type="common">Penicillium marneffei</name>
    <dbReference type="NCBI Taxonomy" id="441960"/>
    <lineage>
        <taxon>Eukaryota</taxon>
        <taxon>Fungi</taxon>
        <taxon>Dikarya</taxon>
        <taxon>Ascomycota</taxon>
        <taxon>Pezizomycotina</taxon>
        <taxon>Eurotiomycetes</taxon>
        <taxon>Eurotiomycetidae</taxon>
        <taxon>Eurotiales</taxon>
        <taxon>Trichocomaceae</taxon>
        <taxon>Talaromyces</taxon>
        <taxon>Talaromyces sect. Talaromyces</taxon>
    </lineage>
</organism>
<evidence type="ECO:0000313" key="3">
    <source>
        <dbReference type="Proteomes" id="UP000001294"/>
    </source>
</evidence>
<dbReference type="EMBL" id="DS995899">
    <property type="protein sequence ID" value="EEA28870.1"/>
    <property type="molecule type" value="Genomic_DNA"/>
</dbReference>